<dbReference type="Gene3D" id="3.40.50.300">
    <property type="entry name" value="P-loop containing nucleotide triphosphate hydrolases"/>
    <property type="match status" value="2"/>
</dbReference>
<evidence type="ECO:0000313" key="12">
    <source>
        <dbReference type="EMBL" id="SHN70514.1"/>
    </source>
</evidence>
<dbReference type="GO" id="GO:0042626">
    <property type="term" value="F:ATPase-coupled transmembrane transporter activity"/>
    <property type="evidence" value="ECO:0007669"/>
    <property type="project" value="TreeGrafter"/>
</dbReference>
<sequence>MIRMQDVSFRYDGSGENGVRHIDLHIPQGQCVLLTGESGCGKTTLTRLINGLIPSFYSGELHGRVTIDGRPPAEWRIDELYTRVGSVFQNPRSQFFNLDTTGEIAFGCENLGLSREEIHARVCQTVDLLQIGRLMDRNIFSLSGGEKQAVAIASVYAMGPDIFVLDEPSANLDTLATGQLAQLIACLKGQGKTVVIAEHRVYYLRGIADRVLYMEKGILKQDWTAEQFFRLPEEERLAKGLRAVELEKLTVSAEPALPAEDNGFRVENLSVRYKRREPVLQGITCEAAPGEVIAVVGRNGQGKTTLARCLCGLRKENGGRVLQGGKPLPCKRRAGKIYLVMQHSGYQLFSDSVAAELDLPLQSSGRAGRELGDWALEKLSLQEFRDRHPMTLSGGQKQRLAIAAGIAQDAEVMILDEPTSGLDLKNAQRVKEVLDLLKHMGKRIFVITHDYEFLLAVCTRVLRIEDGAIREDYPVNRQNLPRLQRLFLPGTAPPVERI</sequence>
<dbReference type="PROSITE" id="PS00211">
    <property type="entry name" value="ABC_TRANSPORTER_1"/>
    <property type="match status" value="2"/>
</dbReference>
<evidence type="ECO:0000256" key="2">
    <source>
        <dbReference type="ARBA" id="ARBA00005417"/>
    </source>
</evidence>
<comment type="subcellular location">
    <subcellularLocation>
        <location evidence="1">Cell membrane</location>
        <topology evidence="1">Peripheral membrane protein</topology>
    </subcellularLocation>
</comment>
<comment type="function">
    <text evidence="10">Probably part of an ABC transporter complex. Responsible for energy coupling to the transport system.</text>
</comment>
<comment type="similarity">
    <text evidence="2">Belongs to the ABC transporter superfamily.</text>
</comment>
<protein>
    <submittedName>
        <fullName evidence="12">Energy-coupling factor transport system ATP-binding protein</fullName>
    </submittedName>
</protein>
<proteinExistence type="inferred from homology"/>
<dbReference type="InterPro" id="IPR003593">
    <property type="entry name" value="AAA+_ATPase"/>
</dbReference>
<evidence type="ECO:0000256" key="4">
    <source>
        <dbReference type="ARBA" id="ARBA00022475"/>
    </source>
</evidence>
<evidence type="ECO:0000256" key="7">
    <source>
        <dbReference type="ARBA" id="ARBA00022840"/>
    </source>
</evidence>
<evidence type="ECO:0000256" key="1">
    <source>
        <dbReference type="ARBA" id="ARBA00004202"/>
    </source>
</evidence>
<keyword evidence="7 12" id="KW-0067">ATP-binding</keyword>
<evidence type="ECO:0000256" key="3">
    <source>
        <dbReference type="ARBA" id="ARBA00022448"/>
    </source>
</evidence>
<dbReference type="InterPro" id="IPR003439">
    <property type="entry name" value="ABC_transporter-like_ATP-bd"/>
</dbReference>
<dbReference type="Proteomes" id="UP000184010">
    <property type="component" value="Unassembled WGS sequence"/>
</dbReference>
<evidence type="ECO:0000259" key="11">
    <source>
        <dbReference type="PROSITE" id="PS50893"/>
    </source>
</evidence>
<dbReference type="AlphaFoldDB" id="A0A1M7TID0"/>
<keyword evidence="8" id="KW-1278">Translocase</keyword>
<dbReference type="PANTHER" id="PTHR43553:SF23">
    <property type="entry name" value="ABC TRANSPORTER ATP-BINDING COMPONENT"/>
    <property type="match status" value="1"/>
</dbReference>
<dbReference type="InterPro" id="IPR017871">
    <property type="entry name" value="ABC_transporter-like_CS"/>
</dbReference>
<dbReference type="CDD" id="cd03225">
    <property type="entry name" value="ABC_cobalt_CbiO_domain1"/>
    <property type="match status" value="1"/>
</dbReference>
<dbReference type="InterPro" id="IPR027417">
    <property type="entry name" value="P-loop_NTPase"/>
</dbReference>
<dbReference type="CDD" id="cd03226">
    <property type="entry name" value="ABC_cobalt_CbiO_domain2"/>
    <property type="match status" value="1"/>
</dbReference>
<feature type="domain" description="ABC transporter" evidence="11">
    <location>
        <begin position="264"/>
        <end position="491"/>
    </location>
</feature>
<keyword evidence="5" id="KW-0677">Repeat</keyword>
<dbReference type="SMART" id="SM00382">
    <property type="entry name" value="AAA"/>
    <property type="match status" value="2"/>
</dbReference>
<dbReference type="EMBL" id="FRDN01000006">
    <property type="protein sequence ID" value="SHN70514.1"/>
    <property type="molecule type" value="Genomic_DNA"/>
</dbReference>
<accession>A0A1M7TID0</accession>
<evidence type="ECO:0000256" key="9">
    <source>
        <dbReference type="ARBA" id="ARBA00023136"/>
    </source>
</evidence>
<evidence type="ECO:0000256" key="6">
    <source>
        <dbReference type="ARBA" id="ARBA00022741"/>
    </source>
</evidence>
<evidence type="ECO:0000313" key="13">
    <source>
        <dbReference type="Proteomes" id="UP000184010"/>
    </source>
</evidence>
<keyword evidence="4" id="KW-1003">Cell membrane</keyword>
<keyword evidence="6" id="KW-0547">Nucleotide-binding</keyword>
<dbReference type="GO" id="GO:0016887">
    <property type="term" value="F:ATP hydrolysis activity"/>
    <property type="evidence" value="ECO:0007669"/>
    <property type="project" value="InterPro"/>
</dbReference>
<organism evidence="12 13">
    <name type="scientific">Desulfitobacterium chlororespirans DSM 11544</name>
    <dbReference type="NCBI Taxonomy" id="1121395"/>
    <lineage>
        <taxon>Bacteria</taxon>
        <taxon>Bacillati</taxon>
        <taxon>Bacillota</taxon>
        <taxon>Clostridia</taxon>
        <taxon>Eubacteriales</taxon>
        <taxon>Desulfitobacteriaceae</taxon>
        <taxon>Desulfitobacterium</taxon>
    </lineage>
</organism>
<name>A0A1M7TID0_9FIRM</name>
<evidence type="ECO:0000256" key="5">
    <source>
        <dbReference type="ARBA" id="ARBA00022737"/>
    </source>
</evidence>
<keyword evidence="9" id="KW-0472">Membrane</keyword>
<evidence type="ECO:0000256" key="8">
    <source>
        <dbReference type="ARBA" id="ARBA00022967"/>
    </source>
</evidence>
<feature type="domain" description="ABC transporter" evidence="11">
    <location>
        <begin position="2"/>
        <end position="241"/>
    </location>
</feature>
<keyword evidence="3" id="KW-0813">Transport</keyword>
<dbReference type="GO" id="GO:0005524">
    <property type="term" value="F:ATP binding"/>
    <property type="evidence" value="ECO:0007669"/>
    <property type="project" value="UniProtKB-KW"/>
</dbReference>
<dbReference type="Pfam" id="PF00005">
    <property type="entry name" value="ABC_tran"/>
    <property type="match status" value="2"/>
</dbReference>
<gene>
    <name evidence="12" type="ORF">SAMN02745215_02089</name>
</gene>
<dbReference type="SUPFAM" id="SSF52540">
    <property type="entry name" value="P-loop containing nucleoside triphosphate hydrolases"/>
    <property type="match status" value="2"/>
</dbReference>
<dbReference type="PANTHER" id="PTHR43553">
    <property type="entry name" value="HEAVY METAL TRANSPORTER"/>
    <property type="match status" value="1"/>
</dbReference>
<dbReference type="InterPro" id="IPR015856">
    <property type="entry name" value="ABC_transpr_CbiO/EcfA_su"/>
</dbReference>
<dbReference type="STRING" id="1121395.SAMN02745215_02089"/>
<keyword evidence="13" id="KW-1185">Reference proteome</keyword>
<dbReference type="RefSeq" id="WP_072772535.1">
    <property type="nucleotide sequence ID" value="NZ_FRDN01000006.1"/>
</dbReference>
<reference evidence="13" key="1">
    <citation type="submission" date="2016-12" db="EMBL/GenBank/DDBJ databases">
        <authorList>
            <person name="Varghese N."/>
            <person name="Submissions S."/>
        </authorList>
    </citation>
    <scope>NUCLEOTIDE SEQUENCE [LARGE SCALE GENOMIC DNA]</scope>
    <source>
        <strain evidence="13">DSM 11544</strain>
    </source>
</reference>
<dbReference type="InterPro" id="IPR050095">
    <property type="entry name" value="ECF_ABC_transporter_ATP-bd"/>
</dbReference>
<dbReference type="PROSITE" id="PS50893">
    <property type="entry name" value="ABC_TRANSPORTER_2"/>
    <property type="match status" value="2"/>
</dbReference>
<evidence type="ECO:0000256" key="10">
    <source>
        <dbReference type="ARBA" id="ARBA00025157"/>
    </source>
</evidence>
<dbReference type="GO" id="GO:0043190">
    <property type="term" value="C:ATP-binding cassette (ABC) transporter complex"/>
    <property type="evidence" value="ECO:0007669"/>
    <property type="project" value="TreeGrafter"/>
</dbReference>